<dbReference type="PANTHER" id="PTHR13847:SF261">
    <property type="entry name" value="FAD-DEPENDENT OXIDOREDUCTASE FAMILY PROTEIN"/>
    <property type="match status" value="1"/>
</dbReference>
<dbReference type="InterPro" id="IPR006076">
    <property type="entry name" value="FAD-dep_OxRdtase"/>
</dbReference>
<gene>
    <name evidence="3" type="ORF">OLUC0939_LOCUS4603</name>
</gene>
<dbReference type="Gene3D" id="3.30.9.10">
    <property type="entry name" value="D-Amino Acid Oxidase, subunit A, domain 2"/>
    <property type="match status" value="1"/>
</dbReference>
<accession>A0A7R9XSU7</accession>
<proteinExistence type="predicted"/>
<organism evidence="3">
    <name type="scientific">Ostreococcus sp. 'lucimarinus'</name>
    <dbReference type="NCBI Taxonomy" id="242159"/>
    <lineage>
        <taxon>Eukaryota</taxon>
        <taxon>Viridiplantae</taxon>
        <taxon>Chlorophyta</taxon>
        <taxon>Mamiellophyceae</taxon>
        <taxon>Mamiellales</taxon>
        <taxon>Bathycoccaceae</taxon>
        <taxon>Ostreococcus</taxon>
    </lineage>
</organism>
<name>A0A7R9XSU7_9CHLO</name>
<reference evidence="3" key="1">
    <citation type="submission" date="2021-01" db="EMBL/GenBank/DDBJ databases">
        <authorList>
            <person name="Corre E."/>
            <person name="Pelletier E."/>
            <person name="Niang G."/>
            <person name="Scheremetjew M."/>
            <person name="Finn R."/>
            <person name="Kale V."/>
            <person name="Holt S."/>
            <person name="Cochrane G."/>
            <person name="Meng A."/>
            <person name="Brown T."/>
            <person name="Cohen L."/>
        </authorList>
    </citation>
    <scope>NUCLEOTIDE SEQUENCE</scope>
    <source>
        <strain evidence="3">Clade-A-BCC118000</strain>
    </source>
</reference>
<dbReference type="Gene3D" id="3.50.50.60">
    <property type="entry name" value="FAD/NAD(P)-binding domain"/>
    <property type="match status" value="1"/>
</dbReference>
<feature type="region of interest" description="Disordered" evidence="1">
    <location>
        <begin position="102"/>
        <end position="158"/>
    </location>
</feature>
<dbReference type="SUPFAM" id="SSF51971">
    <property type="entry name" value="Nucleotide-binding domain"/>
    <property type="match status" value="1"/>
</dbReference>
<protein>
    <recommendedName>
        <fullName evidence="2">FAD dependent oxidoreductase domain-containing protein</fullName>
    </recommendedName>
</protein>
<dbReference type="PANTHER" id="PTHR13847">
    <property type="entry name" value="SARCOSINE DEHYDROGENASE-RELATED"/>
    <property type="match status" value="1"/>
</dbReference>
<dbReference type="GO" id="GO:0005737">
    <property type="term" value="C:cytoplasm"/>
    <property type="evidence" value="ECO:0007669"/>
    <property type="project" value="TreeGrafter"/>
</dbReference>
<dbReference type="EMBL" id="HBDX01005342">
    <property type="protein sequence ID" value="CAD8223879.1"/>
    <property type="molecule type" value="Transcribed_RNA"/>
</dbReference>
<dbReference type="AlphaFoldDB" id="A0A7R9XSU7"/>
<feature type="compositionally biased region" description="Basic and acidic residues" evidence="1">
    <location>
        <begin position="102"/>
        <end position="132"/>
    </location>
</feature>
<sequence length="435" mass="45673">MTWRARRATARATTDATRVAVVGGGFAGVAAAFRTLEEANARGRAVELTLIDGAGVGGGASGVAAGLLHPYTPRGKTIWRGEEGAARARRLLDAAARAEDAMDAMGAERSDDADGGWRDDAGRNTGERRGERVASAPGIVRPARSAKQGRDFAANAGRGDDDDDAAFAVKRVTTDEVVAMCPGLEFTSDVIEAERNGEACAGGMFVPNGVVVDAPRYLTALWDACGILASRGAAGTRATLRIAEIDDVKALLDEFDQVALCCGAGVAALFDFETIPVSLQGGHVLELKPEGLSVGILGTTYVAPLGDDRAMIGPTKEYDATPEDCARSGVVDDVDDERSARAISELRELGARAYPPCANWEFLRLKYGVRANPPRTHAGALPLAGSVHVDGRRCWFAAGLGARGLIYHGLLADWLSSAILDDDINAIPVDVRRTC</sequence>
<feature type="domain" description="FAD dependent oxidoreductase" evidence="2">
    <location>
        <begin position="18"/>
        <end position="416"/>
    </location>
</feature>
<dbReference type="Pfam" id="PF01266">
    <property type="entry name" value="DAO"/>
    <property type="match status" value="1"/>
</dbReference>
<dbReference type="InterPro" id="IPR036188">
    <property type="entry name" value="FAD/NAD-bd_sf"/>
</dbReference>
<evidence type="ECO:0000313" key="3">
    <source>
        <dbReference type="EMBL" id="CAD8223879.1"/>
    </source>
</evidence>
<evidence type="ECO:0000259" key="2">
    <source>
        <dbReference type="Pfam" id="PF01266"/>
    </source>
</evidence>
<evidence type="ECO:0000256" key="1">
    <source>
        <dbReference type="SAM" id="MobiDB-lite"/>
    </source>
</evidence>